<evidence type="ECO:0000313" key="1">
    <source>
        <dbReference type="EMBL" id="ARN80320.1"/>
    </source>
</evidence>
<reference evidence="1 2" key="1">
    <citation type="submission" date="2017-02" db="EMBL/GenBank/DDBJ databases">
        <authorList>
            <person name="Peterson S.W."/>
        </authorList>
    </citation>
    <scope>NUCLEOTIDE SEQUENCE [LARGE SCALE GENOMIC DNA]</scope>
    <source>
        <strain evidence="1 2">S285</strain>
    </source>
</reference>
<proteinExistence type="predicted"/>
<dbReference type="Proteomes" id="UP000193978">
    <property type="component" value="Chromosome"/>
</dbReference>
<dbReference type="InterPro" id="IPR008949">
    <property type="entry name" value="Isoprenoid_synthase_dom_sf"/>
</dbReference>
<dbReference type="Gene3D" id="1.10.600.10">
    <property type="entry name" value="Farnesyl Diphosphate Synthase"/>
    <property type="match status" value="1"/>
</dbReference>
<protein>
    <recommendedName>
        <fullName evidence="3">Phytoene synthase</fullName>
    </recommendedName>
</protein>
<dbReference type="AlphaFoldDB" id="A0A1W6MRT1"/>
<keyword evidence="2" id="KW-1185">Reference proteome</keyword>
<dbReference type="RefSeq" id="WP_085770385.1">
    <property type="nucleotide sequence ID" value="NZ_AP027149.1"/>
</dbReference>
<gene>
    <name evidence="1" type="ORF">B1812_03615</name>
</gene>
<evidence type="ECO:0000313" key="2">
    <source>
        <dbReference type="Proteomes" id="UP000193978"/>
    </source>
</evidence>
<name>A0A1W6MRT1_9HYPH</name>
<dbReference type="GO" id="GO:0016765">
    <property type="term" value="F:transferase activity, transferring alkyl or aryl (other than methyl) groups"/>
    <property type="evidence" value="ECO:0007669"/>
    <property type="project" value="UniProtKB-ARBA"/>
</dbReference>
<dbReference type="InterPro" id="IPR002060">
    <property type="entry name" value="Squ/phyt_synthse"/>
</dbReference>
<dbReference type="KEGG" id="mbry:B1812_03615"/>
<dbReference type="Pfam" id="PF00494">
    <property type="entry name" value="SQS_PSY"/>
    <property type="match status" value="1"/>
</dbReference>
<dbReference type="SUPFAM" id="SSF48576">
    <property type="entry name" value="Terpenoid synthases"/>
    <property type="match status" value="1"/>
</dbReference>
<sequence>MTNSPPAEREAELARNYAACEALLREKDRDGWLATLFAPTARRKHLHALHAFLLEVMEIPGKVTQPLLGEMRLRWWEDALAAREEGSQQAHPVADALIDTLDHCSLSQEEVTAFLDAHVADLYDDPMPTMAALLGYCDRTAAAPLRWSAQALGAPGDGRALTEAGTALGLLRVLRRLPKGGAQFLPEDLLEAHGARREDAAAGAETAQLRAAIAVLIERASEHFDLSRNAAREADEATRVALLPVATVPLYLRAMQARDFHPFGALRDPSPLRRQWRLWRAARAGL</sequence>
<dbReference type="STRING" id="655015.B1812_03615"/>
<dbReference type="EMBL" id="CP019948">
    <property type="protein sequence ID" value="ARN80320.1"/>
    <property type="molecule type" value="Genomic_DNA"/>
</dbReference>
<organism evidence="1 2">
    <name type="scientific">Methylocystis bryophila</name>
    <dbReference type="NCBI Taxonomy" id="655015"/>
    <lineage>
        <taxon>Bacteria</taxon>
        <taxon>Pseudomonadati</taxon>
        <taxon>Pseudomonadota</taxon>
        <taxon>Alphaproteobacteria</taxon>
        <taxon>Hyphomicrobiales</taxon>
        <taxon>Methylocystaceae</taxon>
        <taxon>Methylocystis</taxon>
    </lineage>
</organism>
<evidence type="ECO:0008006" key="3">
    <source>
        <dbReference type="Google" id="ProtNLM"/>
    </source>
</evidence>
<dbReference type="OrthoDB" id="9814909at2"/>
<accession>A0A1W6MRT1</accession>
<dbReference type="PANTHER" id="PTHR31480">
    <property type="entry name" value="BIFUNCTIONAL LYCOPENE CYCLASE/PHYTOENE SYNTHASE"/>
    <property type="match status" value="1"/>
</dbReference>